<comment type="caution">
    <text evidence="2">The sequence shown here is derived from an EMBL/GenBank/DDBJ whole genome shotgun (WGS) entry which is preliminary data.</text>
</comment>
<dbReference type="InterPro" id="IPR006520">
    <property type="entry name" value="Dit_BPSPP_N"/>
</dbReference>
<evidence type="ECO:0000259" key="1">
    <source>
        <dbReference type="Pfam" id="PF05709"/>
    </source>
</evidence>
<proteinExistence type="predicted"/>
<dbReference type="Pfam" id="PF05709">
    <property type="entry name" value="Sipho_tail"/>
    <property type="match status" value="1"/>
</dbReference>
<reference evidence="2" key="1">
    <citation type="submission" date="2023-08" db="EMBL/GenBank/DDBJ databases">
        <title>Genomic characterization of piscicolin 126 produced by Carnobacterium maltaromaticum CM22 strain isolated from salmon (Salmo salar).</title>
        <authorList>
            <person name="Gonzalez-Gragera E."/>
            <person name="Garcia-Lopez J.D."/>
            <person name="Teso-Perez C."/>
            <person name="Gimenez-Hernandez I."/>
            <person name="Peralta-Sanchez J.M."/>
            <person name="Valdivia E."/>
            <person name="Montalban-Lopez M."/>
            <person name="Martin-Platero A.M."/>
            <person name="Banos A."/>
            <person name="Martinez-Bueno M."/>
        </authorList>
    </citation>
    <scope>NUCLEOTIDE SEQUENCE</scope>
    <source>
        <strain evidence="2">CM22</strain>
    </source>
</reference>
<dbReference type="RefSeq" id="WP_317944467.1">
    <property type="nucleotide sequence ID" value="NZ_JAVBVO010000028.1"/>
</dbReference>
<dbReference type="EMBL" id="JAVBVO010000028">
    <property type="protein sequence ID" value="MDZ5760779.1"/>
    <property type="molecule type" value="Genomic_DNA"/>
</dbReference>
<dbReference type="Proteomes" id="UP001290462">
    <property type="component" value="Unassembled WGS sequence"/>
</dbReference>
<evidence type="ECO:0000313" key="3">
    <source>
        <dbReference type="Proteomes" id="UP001290462"/>
    </source>
</evidence>
<dbReference type="AlphaFoldDB" id="A0AAW9JZP2"/>
<organism evidence="2 3">
    <name type="scientific">Carnobacterium maltaromaticum</name>
    <name type="common">Carnobacterium piscicola</name>
    <dbReference type="NCBI Taxonomy" id="2751"/>
    <lineage>
        <taxon>Bacteria</taxon>
        <taxon>Bacillati</taxon>
        <taxon>Bacillota</taxon>
        <taxon>Bacilli</taxon>
        <taxon>Lactobacillales</taxon>
        <taxon>Carnobacteriaceae</taxon>
        <taxon>Carnobacterium</taxon>
    </lineage>
</organism>
<accession>A0AAW9JZP2</accession>
<dbReference type="InterPro" id="IPR008841">
    <property type="entry name" value="Siphovirus-type_tail_N"/>
</dbReference>
<dbReference type="NCBIfam" id="TIGR01633">
    <property type="entry name" value="phi3626_gp14_N"/>
    <property type="match status" value="1"/>
</dbReference>
<dbReference type="Gene3D" id="2.40.30.200">
    <property type="match status" value="1"/>
</dbReference>
<evidence type="ECO:0000313" key="2">
    <source>
        <dbReference type="EMBL" id="MDZ5760779.1"/>
    </source>
</evidence>
<feature type="domain" description="Siphovirus-type tail component RIFT-related" evidence="1">
    <location>
        <begin position="20"/>
        <end position="118"/>
    </location>
</feature>
<protein>
    <submittedName>
        <fullName evidence="2">Phage tail family protein</fullName>
    </submittedName>
</protein>
<sequence length="228" mass="26163">MFYLHLDDESSCQFNICMAERPIIPTPKQIVETYQIPGRHGSLTRLGAFEDISLPVPFNLLENENVKQKLRMFKGWLFSNKKKLRFSDDDVYYKIKHVEVGDIDNQIAEYGYFTVTFLLDPFQYAMTPKINSFTAGSLLNIGTKEAEPRITVYGSGDINLIVNDKTLQLKSVNGFIVIDSELKLIYKDAENLSEKTIGEFPLFKTGNNEIKWTGAVSKVSIEPRWRYI</sequence>
<name>A0AAW9JZP2_CARML</name>
<gene>
    <name evidence="2" type="ORF">RAK27_19220</name>
</gene>